<keyword evidence="2" id="KW-1185">Reference proteome</keyword>
<sequence length="184" mass="20998">MLFSSPKMPSMCAACLQVDVADVHISLAALTSVVDVDDDTFQFLHASLPDFLLDPERAQAFYIDPITWNCRLAILAYQGMAKEGTHSTIFIWVYYMNFWQMLAVIRFSLCTILVNLLRIATGVAVPNLEMPPFQSIHAVRKSQNPTKFTLPVSFVDMSMPYTTWYVLQRYAWSRCSSLFLTLYT</sequence>
<organism evidence="1 2">
    <name type="scientific">Hypholoma sublateritium (strain FD-334 SS-4)</name>
    <dbReference type="NCBI Taxonomy" id="945553"/>
    <lineage>
        <taxon>Eukaryota</taxon>
        <taxon>Fungi</taxon>
        <taxon>Dikarya</taxon>
        <taxon>Basidiomycota</taxon>
        <taxon>Agaricomycotina</taxon>
        <taxon>Agaricomycetes</taxon>
        <taxon>Agaricomycetidae</taxon>
        <taxon>Agaricales</taxon>
        <taxon>Agaricineae</taxon>
        <taxon>Strophariaceae</taxon>
        <taxon>Hypholoma</taxon>
    </lineage>
</organism>
<gene>
    <name evidence="1" type="ORF">HYPSUDRAFT_818367</name>
</gene>
<dbReference type="AlphaFoldDB" id="A0A0D2NV20"/>
<evidence type="ECO:0000313" key="1">
    <source>
        <dbReference type="EMBL" id="KJA20396.1"/>
    </source>
</evidence>
<accession>A0A0D2NV20</accession>
<evidence type="ECO:0000313" key="2">
    <source>
        <dbReference type="Proteomes" id="UP000054270"/>
    </source>
</evidence>
<name>A0A0D2NV20_HYPSF</name>
<dbReference type="Proteomes" id="UP000054270">
    <property type="component" value="Unassembled WGS sequence"/>
</dbReference>
<protein>
    <submittedName>
        <fullName evidence="1">Uncharacterized protein</fullName>
    </submittedName>
</protein>
<dbReference type="EMBL" id="KN817568">
    <property type="protein sequence ID" value="KJA20396.1"/>
    <property type="molecule type" value="Genomic_DNA"/>
</dbReference>
<reference evidence="2" key="1">
    <citation type="submission" date="2014-04" db="EMBL/GenBank/DDBJ databases">
        <title>Evolutionary Origins and Diversification of the Mycorrhizal Mutualists.</title>
        <authorList>
            <consortium name="DOE Joint Genome Institute"/>
            <consortium name="Mycorrhizal Genomics Consortium"/>
            <person name="Kohler A."/>
            <person name="Kuo A."/>
            <person name="Nagy L.G."/>
            <person name="Floudas D."/>
            <person name="Copeland A."/>
            <person name="Barry K.W."/>
            <person name="Cichocki N."/>
            <person name="Veneault-Fourrey C."/>
            <person name="LaButti K."/>
            <person name="Lindquist E.A."/>
            <person name="Lipzen A."/>
            <person name="Lundell T."/>
            <person name="Morin E."/>
            <person name="Murat C."/>
            <person name="Riley R."/>
            <person name="Ohm R."/>
            <person name="Sun H."/>
            <person name="Tunlid A."/>
            <person name="Henrissat B."/>
            <person name="Grigoriev I.V."/>
            <person name="Hibbett D.S."/>
            <person name="Martin F."/>
        </authorList>
    </citation>
    <scope>NUCLEOTIDE SEQUENCE [LARGE SCALE GENOMIC DNA]</scope>
    <source>
        <strain evidence="2">FD-334 SS-4</strain>
    </source>
</reference>
<proteinExistence type="predicted"/>